<dbReference type="GO" id="GO:0046872">
    <property type="term" value="F:metal ion binding"/>
    <property type="evidence" value="ECO:0007669"/>
    <property type="project" value="InterPro"/>
</dbReference>
<feature type="compositionally biased region" description="Polar residues" evidence="1">
    <location>
        <begin position="464"/>
        <end position="485"/>
    </location>
</feature>
<feature type="compositionally biased region" description="Basic and acidic residues" evidence="1">
    <location>
        <begin position="259"/>
        <end position="270"/>
    </location>
</feature>
<sequence length="1088" mass="114758">MSYRGRGGAPTSAPRNPEDTWNDPPIGRIRRSANIGPPAVRTVPLRFQTGALPARGRGRGGAARGGGRGGAVSQADAERNAYYENRGESSYSSQTYVPAPAAAPRARAPAAPHPLPPRPEAHRVNQTRGRTSRSPSPNRHRRYSPPASGGWSHDAAPRVRERTPSPRRNRPPMNGTTGPSRAARASSSRSAGEPSRPPSKPPSLPTPLSQLPPPPTIQPQPQQSQPAPLKFTLHNYNRRPDEPKSAAAGPSKGKAPQQSEERRALQREPSVDSESSDEEPLRRKVARPPPHPSLDPIDGILAGHIPPKASSSKKAEKAAVSPKPKKAAAKPKAPKATKATKPTSKKAKLFSDGPDVKPDILDFEQDQLIDEKDDFREPTPEPPKLQLEGVHAVKRSDLPTNLYGGDAETRRKNRNAYRSRLRAQLRMEGKRDVGIHWRDDGCAVDWKRIEPGQFSSDIEIIDPPQSSSRTPAIPSTPNGDGSSSDSDIEFIDPPKAPAPATPVEVVDVASAPPTAPRAPKWTTVDATPGASSSTQPTPDPTPLPTLKVALKNHRQPATTSAPPRLPSPLPPAKSAPTPPPPAQPSQPSTKRPASLPTPAPTPTTSAPPAPPKLPPKPVPFVAPLTSNADVVNDVFLTKLILPVKYRTDEDRDRPNYKRWLEDRATAYQGLGDDGQPIQLTFAYVEPNMIEIYRRGDGPGPAPKPKKTAAAPPSGSAGPNSATKPSTSSAKPPTSSSAAKSSTSATKASATSAGPSKSAAPAKAKKPSAEDEEEMAFMNRAGSSSTTKSTAAAKSKKSSAEDDEEMMFMNKNMSSTRPHPSASKAAGTGPACTFFREGRCSFGDACWFYHPDPGANGASRSVPPSQSAETSSSASRPVKRSRAEGSPPEVKEPKKTKSTPALAPEAPVGTAKPKRALVPEAMTGISQAKAAKRPAVANPPPTETDKPRQSISLARGTSRASAPSSSSFARPSPAPLPQAAVRPAPVAKVITAVPAGTAVRPTPSSSSTSTPTPTSRPSGTAAAAAPGRSVAEITSELEGKMTAIGKWTQMLDAFPAQASTLKLQVLRTEKEIFALNQEREDAMKAEAAQ</sequence>
<feature type="compositionally biased region" description="Pro residues" evidence="1">
    <location>
        <begin position="563"/>
        <end position="584"/>
    </location>
</feature>
<feature type="compositionally biased region" description="Low complexity" evidence="1">
    <location>
        <begin position="245"/>
        <end position="256"/>
    </location>
</feature>
<evidence type="ECO:0000313" key="3">
    <source>
        <dbReference type="EMBL" id="WOO85260.1"/>
    </source>
</evidence>
<dbReference type="InterPro" id="IPR000571">
    <property type="entry name" value="Znf_CCCH"/>
</dbReference>
<feature type="domain" description="C3H1-type" evidence="2">
    <location>
        <begin position="826"/>
        <end position="851"/>
    </location>
</feature>
<dbReference type="GeneID" id="87811924"/>
<gene>
    <name evidence="3" type="ORF">LOC62_06G008760</name>
</gene>
<dbReference type="RefSeq" id="XP_062631286.1">
    <property type="nucleotide sequence ID" value="XM_062775302.1"/>
</dbReference>
<feature type="compositionally biased region" description="Polar residues" evidence="1">
    <location>
        <begin position="124"/>
        <end position="137"/>
    </location>
</feature>
<feature type="compositionally biased region" description="Gly residues" evidence="1">
    <location>
        <begin position="59"/>
        <end position="70"/>
    </location>
</feature>
<dbReference type="EMBL" id="CP086719">
    <property type="protein sequence ID" value="WOO85260.1"/>
    <property type="molecule type" value="Genomic_DNA"/>
</dbReference>
<proteinExistence type="predicted"/>
<feature type="compositionally biased region" description="Pro residues" evidence="1">
    <location>
        <begin position="195"/>
        <end position="218"/>
    </location>
</feature>
<name>A0AAF1BPA7_9TREE</name>
<feature type="compositionally biased region" description="Low complexity" evidence="1">
    <location>
        <begin position="707"/>
        <end position="761"/>
    </location>
</feature>
<feature type="region of interest" description="Disordered" evidence="1">
    <location>
        <begin position="692"/>
        <end position="827"/>
    </location>
</feature>
<evidence type="ECO:0000313" key="4">
    <source>
        <dbReference type="Proteomes" id="UP000827549"/>
    </source>
</evidence>
<feature type="region of interest" description="Disordered" evidence="1">
    <location>
        <begin position="993"/>
        <end position="1028"/>
    </location>
</feature>
<feature type="compositionally biased region" description="Low complexity" evidence="1">
    <location>
        <begin position="957"/>
        <end position="970"/>
    </location>
</feature>
<accession>A0AAF1BPA7</accession>
<evidence type="ECO:0000259" key="2">
    <source>
        <dbReference type="SMART" id="SM00356"/>
    </source>
</evidence>
<feature type="compositionally biased region" description="Low complexity" evidence="1">
    <location>
        <begin position="219"/>
        <end position="229"/>
    </location>
</feature>
<feature type="compositionally biased region" description="Basic and acidic residues" evidence="1">
    <location>
        <begin position="76"/>
        <end position="87"/>
    </location>
</feature>
<feature type="compositionally biased region" description="Basic and acidic residues" evidence="1">
    <location>
        <begin position="155"/>
        <end position="164"/>
    </location>
</feature>
<feature type="region of interest" description="Disordered" evidence="1">
    <location>
        <begin position="373"/>
        <end position="415"/>
    </location>
</feature>
<keyword evidence="4" id="KW-1185">Reference proteome</keyword>
<organism evidence="3 4">
    <name type="scientific">Vanrija pseudolonga</name>
    <dbReference type="NCBI Taxonomy" id="143232"/>
    <lineage>
        <taxon>Eukaryota</taxon>
        <taxon>Fungi</taxon>
        <taxon>Dikarya</taxon>
        <taxon>Basidiomycota</taxon>
        <taxon>Agaricomycotina</taxon>
        <taxon>Tremellomycetes</taxon>
        <taxon>Trichosporonales</taxon>
        <taxon>Trichosporonaceae</taxon>
        <taxon>Vanrija</taxon>
    </lineage>
</organism>
<feature type="compositionally biased region" description="Low complexity" evidence="1">
    <location>
        <begin position="179"/>
        <end position="194"/>
    </location>
</feature>
<evidence type="ECO:0000256" key="1">
    <source>
        <dbReference type="SAM" id="MobiDB-lite"/>
    </source>
</evidence>
<dbReference type="AlphaFoldDB" id="A0AAF1BPA7"/>
<dbReference type="Proteomes" id="UP000827549">
    <property type="component" value="Chromosome 6"/>
</dbReference>
<feature type="region of interest" description="Disordered" evidence="1">
    <location>
        <begin position="1"/>
        <end position="359"/>
    </location>
</feature>
<feature type="compositionally biased region" description="Low complexity" evidence="1">
    <location>
        <begin position="996"/>
        <end position="1028"/>
    </location>
</feature>
<feature type="compositionally biased region" description="Low complexity" evidence="1">
    <location>
        <begin position="585"/>
        <end position="594"/>
    </location>
</feature>
<feature type="compositionally biased region" description="Low complexity" evidence="1">
    <location>
        <begin position="306"/>
        <end position="322"/>
    </location>
</feature>
<feature type="compositionally biased region" description="Low complexity" evidence="1">
    <location>
        <begin position="782"/>
        <end position="792"/>
    </location>
</feature>
<feature type="compositionally biased region" description="Low complexity" evidence="1">
    <location>
        <begin position="860"/>
        <end position="874"/>
    </location>
</feature>
<feature type="compositionally biased region" description="Pro residues" evidence="1">
    <location>
        <begin position="595"/>
        <end position="620"/>
    </location>
</feature>
<feature type="region of interest" description="Disordered" evidence="1">
    <location>
        <begin position="850"/>
        <end position="981"/>
    </location>
</feature>
<dbReference type="SMART" id="SM00356">
    <property type="entry name" value="ZnF_C3H1"/>
    <property type="match status" value="1"/>
</dbReference>
<feature type="compositionally biased region" description="Basic residues" evidence="1">
    <location>
        <begin position="323"/>
        <end position="335"/>
    </location>
</feature>
<protein>
    <recommendedName>
        <fullName evidence="2">C3H1-type domain-containing protein</fullName>
    </recommendedName>
</protein>
<reference evidence="3" key="1">
    <citation type="submission" date="2023-10" db="EMBL/GenBank/DDBJ databases">
        <authorList>
            <person name="Noh H."/>
        </authorList>
    </citation>
    <scope>NUCLEOTIDE SEQUENCE</scope>
    <source>
        <strain evidence="3">DUCC4014</strain>
    </source>
</reference>
<feature type="region of interest" description="Disordered" evidence="1">
    <location>
        <begin position="453"/>
        <end position="623"/>
    </location>
</feature>
<feature type="compositionally biased region" description="Low complexity" evidence="1">
    <location>
        <begin position="98"/>
        <end position="110"/>
    </location>
</feature>